<proteinExistence type="predicted"/>
<gene>
    <name evidence="1" type="ORF">OCV47_12405</name>
</gene>
<evidence type="ECO:0000313" key="1">
    <source>
        <dbReference type="EMBL" id="MCU6726131.1"/>
    </source>
</evidence>
<comment type="caution">
    <text evidence="1">The sequence shown here is derived from an EMBL/GenBank/DDBJ whole genome shotgun (WGS) entry which is preliminary data.</text>
</comment>
<reference evidence="1 2" key="1">
    <citation type="journal article" date="2021" name="ISME Commun">
        <title>Automated analysis of genomic sequences facilitates high-throughput and comprehensive description of bacteria.</title>
        <authorList>
            <person name="Hitch T.C.A."/>
        </authorList>
    </citation>
    <scope>NUCLEOTIDE SEQUENCE [LARGE SCALE GENOMIC DNA]</scope>
    <source>
        <strain evidence="1 2">Sanger_29</strain>
    </source>
</reference>
<keyword evidence="2" id="KW-1185">Reference proteome</keyword>
<accession>A0ABT2SNP0</accession>
<evidence type="ECO:0000313" key="2">
    <source>
        <dbReference type="Proteomes" id="UP001652338"/>
    </source>
</evidence>
<dbReference type="RefSeq" id="WP_262655397.1">
    <property type="nucleotide sequence ID" value="NZ_JAOQKE010000018.1"/>
</dbReference>
<name>A0ABT2SNP0_9FIRM</name>
<dbReference type="Proteomes" id="UP001652338">
    <property type="component" value="Unassembled WGS sequence"/>
</dbReference>
<dbReference type="EMBL" id="JAOQKE010000018">
    <property type="protein sequence ID" value="MCU6726131.1"/>
    <property type="molecule type" value="Genomic_DNA"/>
</dbReference>
<protein>
    <submittedName>
        <fullName evidence="1">Uncharacterized protein</fullName>
    </submittedName>
</protein>
<sequence>MCSALEELEQQGIQKGMQQGILANIRTCKTFHISKEATVKNIMKEFGLSEEANEYMEKYW</sequence>
<organism evidence="1 2">
    <name type="scientific">Muricoprocola aceti</name>
    <dbReference type="NCBI Taxonomy" id="2981772"/>
    <lineage>
        <taxon>Bacteria</taxon>
        <taxon>Bacillati</taxon>
        <taxon>Bacillota</taxon>
        <taxon>Clostridia</taxon>
        <taxon>Lachnospirales</taxon>
        <taxon>Lachnospiraceae</taxon>
        <taxon>Muricoprocola</taxon>
    </lineage>
</organism>